<dbReference type="PANTHER" id="PTHR43798:SF31">
    <property type="entry name" value="AB HYDROLASE SUPERFAMILY PROTEIN YCLE"/>
    <property type="match status" value="1"/>
</dbReference>
<feature type="domain" description="Peptidase S33 tripeptidyl aminopeptidase-like C-terminal" evidence="3">
    <location>
        <begin position="170"/>
        <end position="234"/>
    </location>
</feature>
<protein>
    <submittedName>
        <fullName evidence="4">Alpha/beta fold hydrolase</fullName>
    </submittedName>
</protein>
<sequence length="238" mass="25699">MKLHYRSTGRGDPVVLIHGLSGSTGWWRYNVPVLALRYRVYLLDLVGYGHGRRQRALGLEGDVALIGAWMAALNLSRVALMGHSMGGHVALRLAAQNPERVNRLVLVCASGLLRGHPVRLALRLPHASLKGRASFLPRILFDSTRAGLPNLWRSGLGVLADDTAPRLASVKARTLVIWGEWDVVIPPALGRALADGIPGAQYLEIPRAGHVVMVDAPRPFNRAVLAFLSEGNGEGNGV</sequence>
<dbReference type="Pfam" id="PF08386">
    <property type="entry name" value="Abhydrolase_4"/>
    <property type="match status" value="1"/>
</dbReference>
<feature type="domain" description="AB hydrolase-1" evidence="2">
    <location>
        <begin position="13"/>
        <end position="123"/>
    </location>
</feature>
<proteinExistence type="predicted"/>
<organism evidence="4 5">
    <name type="scientific">Deinococcus antarcticus</name>
    <dbReference type="NCBI Taxonomy" id="1298767"/>
    <lineage>
        <taxon>Bacteria</taxon>
        <taxon>Thermotogati</taxon>
        <taxon>Deinococcota</taxon>
        <taxon>Deinococci</taxon>
        <taxon>Deinococcales</taxon>
        <taxon>Deinococcaceae</taxon>
        <taxon>Deinococcus</taxon>
    </lineage>
</organism>
<name>A0ABV8ABD7_9DEIO</name>
<comment type="caution">
    <text evidence="4">The sequence shown here is derived from an EMBL/GenBank/DDBJ whole genome shotgun (WGS) entry which is preliminary data.</text>
</comment>
<dbReference type="InterPro" id="IPR013595">
    <property type="entry name" value="Pept_S33_TAP-like_C"/>
</dbReference>
<dbReference type="Gene3D" id="3.40.50.1820">
    <property type="entry name" value="alpha/beta hydrolase"/>
    <property type="match status" value="1"/>
</dbReference>
<dbReference type="Pfam" id="PF00561">
    <property type="entry name" value="Abhydrolase_1"/>
    <property type="match status" value="1"/>
</dbReference>
<evidence type="ECO:0000313" key="4">
    <source>
        <dbReference type="EMBL" id="MFC3863023.1"/>
    </source>
</evidence>
<evidence type="ECO:0000256" key="1">
    <source>
        <dbReference type="ARBA" id="ARBA00022801"/>
    </source>
</evidence>
<gene>
    <name evidence="4" type="ORF">ACFOPQ_19860</name>
</gene>
<keyword evidence="1 4" id="KW-0378">Hydrolase</keyword>
<dbReference type="PRINTS" id="PR00111">
    <property type="entry name" value="ABHYDROLASE"/>
</dbReference>
<evidence type="ECO:0000259" key="2">
    <source>
        <dbReference type="Pfam" id="PF00561"/>
    </source>
</evidence>
<keyword evidence="5" id="KW-1185">Reference proteome</keyword>
<dbReference type="GO" id="GO:0016787">
    <property type="term" value="F:hydrolase activity"/>
    <property type="evidence" value="ECO:0007669"/>
    <property type="project" value="UniProtKB-KW"/>
</dbReference>
<dbReference type="Proteomes" id="UP001595748">
    <property type="component" value="Unassembled WGS sequence"/>
</dbReference>
<evidence type="ECO:0000313" key="5">
    <source>
        <dbReference type="Proteomes" id="UP001595748"/>
    </source>
</evidence>
<reference evidence="5" key="1">
    <citation type="journal article" date="2019" name="Int. J. Syst. Evol. Microbiol.">
        <title>The Global Catalogue of Microorganisms (GCM) 10K type strain sequencing project: providing services to taxonomists for standard genome sequencing and annotation.</title>
        <authorList>
            <consortium name="The Broad Institute Genomics Platform"/>
            <consortium name="The Broad Institute Genome Sequencing Center for Infectious Disease"/>
            <person name="Wu L."/>
            <person name="Ma J."/>
        </authorList>
    </citation>
    <scope>NUCLEOTIDE SEQUENCE [LARGE SCALE GENOMIC DNA]</scope>
    <source>
        <strain evidence="5">CCTCC AB 2013263</strain>
    </source>
</reference>
<dbReference type="EMBL" id="JBHRZF010000223">
    <property type="protein sequence ID" value="MFC3863023.1"/>
    <property type="molecule type" value="Genomic_DNA"/>
</dbReference>
<accession>A0ABV8ABD7</accession>
<dbReference type="RefSeq" id="WP_380080960.1">
    <property type="nucleotide sequence ID" value="NZ_JBHRZF010000223.1"/>
</dbReference>
<evidence type="ECO:0000259" key="3">
    <source>
        <dbReference type="Pfam" id="PF08386"/>
    </source>
</evidence>
<dbReference type="SUPFAM" id="SSF53474">
    <property type="entry name" value="alpha/beta-Hydrolases"/>
    <property type="match status" value="1"/>
</dbReference>
<dbReference type="PANTHER" id="PTHR43798">
    <property type="entry name" value="MONOACYLGLYCEROL LIPASE"/>
    <property type="match status" value="1"/>
</dbReference>
<dbReference type="InterPro" id="IPR000073">
    <property type="entry name" value="AB_hydrolase_1"/>
</dbReference>
<dbReference type="InterPro" id="IPR050266">
    <property type="entry name" value="AB_hydrolase_sf"/>
</dbReference>
<dbReference type="InterPro" id="IPR029058">
    <property type="entry name" value="AB_hydrolase_fold"/>
</dbReference>